<dbReference type="Proteomes" id="UP000475862">
    <property type="component" value="Unassembled WGS sequence"/>
</dbReference>
<keyword evidence="1" id="KW-1133">Transmembrane helix</keyword>
<sequence>MCSCTCRYEGCSCTDERRRFRPGPPESSAARSKVSVSPKKIVFLPGESDPDRTIPRLRRHMKEIAYVAPHIFKIFILLINFNFNFPVDITKDLKNGDLFEVGRQNLFLQSVTSVSSRKIFFDFVQHKLNGNMWSTSYTNLVKRQILNFSVGLSKKWRKSYRNTTKFKKNYSEWLNATFKMPKNEVIINSASTVGRRSKQFDKCTERTKRRKINVLLNSNIELTSPEIISAAKHKINKSGQRSVVQIFNTTTTTPKRAKKIKKILKNSETLKPIPYNPDEALAFFIENNLTKQQYVNIRLSAKKRNADIFPPYNSIINAKKQCYPKNCIMSETYCEIKLQDLLDHTSTRIFLIPDIKINELFLESFEILYKWGCDGSNGQSQYKQKYSDNNNSSSDKDLFLFSIVPLQLNSFDEQNNKHIIWTNNRTSSTRFCRPIKFKFEKETVETTLKEVNSVEDQIKQLTPTEILFNGNRILVKHTLMFTMVDGKVCNSMTNTSSQKCFICGSSPKEMNNIKNVISFNVNHESLRFGLSTLHAWIRFFECLLHVSYRLEIKKWAQKKKYVQDRFRAELGLLVDVVLQGKGNTNDGNTARRFFSNPEISSEITGINLNLIRRFKNIFTAISCGHEINAEAFNSYALDTANLFVDLYPWYYMPASVHKILIHGADVIRFAILPIGKLSEDAQESRNKDYKTIREHHTRKDTRQHTNEDLLNMLLVSSDPYISSIRIIPNKTNQDISDEVRSLLLINDSLDNIESDLNDSFSEMDI</sequence>
<gene>
    <name evidence="2" type="ORF">AGLY_017693</name>
</gene>
<proteinExistence type="predicted"/>
<dbReference type="OrthoDB" id="6627303at2759"/>
<reference evidence="2 3" key="1">
    <citation type="submission" date="2019-08" db="EMBL/GenBank/DDBJ databases">
        <title>The genome of the soybean aphid Biotype 1, its phylome, world population structure and adaptation to the North American continent.</title>
        <authorList>
            <person name="Giordano R."/>
            <person name="Donthu R.K."/>
            <person name="Hernandez A.G."/>
            <person name="Wright C.L."/>
            <person name="Zimin A.V."/>
        </authorList>
    </citation>
    <scope>NUCLEOTIDE SEQUENCE [LARGE SCALE GENOMIC DNA]</scope>
    <source>
        <tissue evidence="2">Whole aphids</tissue>
    </source>
</reference>
<dbReference type="AlphaFoldDB" id="A0A6G0SU33"/>
<evidence type="ECO:0000313" key="3">
    <source>
        <dbReference type="Proteomes" id="UP000475862"/>
    </source>
</evidence>
<organism evidence="2 3">
    <name type="scientific">Aphis glycines</name>
    <name type="common">Soybean aphid</name>
    <dbReference type="NCBI Taxonomy" id="307491"/>
    <lineage>
        <taxon>Eukaryota</taxon>
        <taxon>Metazoa</taxon>
        <taxon>Ecdysozoa</taxon>
        <taxon>Arthropoda</taxon>
        <taxon>Hexapoda</taxon>
        <taxon>Insecta</taxon>
        <taxon>Pterygota</taxon>
        <taxon>Neoptera</taxon>
        <taxon>Paraneoptera</taxon>
        <taxon>Hemiptera</taxon>
        <taxon>Sternorrhyncha</taxon>
        <taxon>Aphidomorpha</taxon>
        <taxon>Aphidoidea</taxon>
        <taxon>Aphididae</taxon>
        <taxon>Aphidini</taxon>
        <taxon>Aphis</taxon>
        <taxon>Aphis</taxon>
    </lineage>
</organism>
<feature type="transmembrane region" description="Helical" evidence="1">
    <location>
        <begin position="64"/>
        <end position="83"/>
    </location>
</feature>
<keyword evidence="1" id="KW-0472">Membrane</keyword>
<protein>
    <submittedName>
        <fullName evidence="2">Uncharacterized protein</fullName>
    </submittedName>
</protein>
<accession>A0A6G0SU33</accession>
<keyword evidence="1" id="KW-0812">Transmembrane</keyword>
<comment type="caution">
    <text evidence="2">The sequence shown here is derived from an EMBL/GenBank/DDBJ whole genome shotgun (WGS) entry which is preliminary data.</text>
</comment>
<evidence type="ECO:0000256" key="1">
    <source>
        <dbReference type="SAM" id="Phobius"/>
    </source>
</evidence>
<evidence type="ECO:0000313" key="2">
    <source>
        <dbReference type="EMBL" id="KAE9521886.1"/>
    </source>
</evidence>
<keyword evidence="3" id="KW-1185">Reference proteome</keyword>
<name>A0A6G0SU33_APHGL</name>
<dbReference type="EMBL" id="VYZN01001862">
    <property type="protein sequence ID" value="KAE9521886.1"/>
    <property type="molecule type" value="Genomic_DNA"/>
</dbReference>